<name>A0AAD8YHH9_9STRA</name>
<dbReference type="SUPFAM" id="SSF52047">
    <property type="entry name" value="RNI-like"/>
    <property type="match status" value="1"/>
</dbReference>
<dbReference type="InterPro" id="IPR032675">
    <property type="entry name" value="LRR_dom_sf"/>
</dbReference>
<comment type="caution">
    <text evidence="2">The sequence shown here is derived from an EMBL/GenBank/DDBJ whole genome shotgun (WGS) entry which is preliminary data.</text>
</comment>
<evidence type="ECO:0000256" key="1">
    <source>
        <dbReference type="SAM" id="MobiDB-lite"/>
    </source>
</evidence>
<reference evidence="2" key="1">
    <citation type="submission" date="2023-06" db="EMBL/GenBank/DDBJ databases">
        <title>Survivors Of The Sea: Transcriptome response of Skeletonema marinoi to long-term dormancy.</title>
        <authorList>
            <person name="Pinder M.I.M."/>
            <person name="Kourtchenko O."/>
            <person name="Robertson E.K."/>
            <person name="Larsson T."/>
            <person name="Maumus F."/>
            <person name="Osuna-Cruz C.M."/>
            <person name="Vancaester E."/>
            <person name="Stenow R."/>
            <person name="Vandepoele K."/>
            <person name="Ploug H."/>
            <person name="Bruchert V."/>
            <person name="Godhe A."/>
            <person name="Topel M."/>
        </authorList>
    </citation>
    <scope>NUCLEOTIDE SEQUENCE</scope>
    <source>
        <strain evidence="2">R05AC</strain>
    </source>
</reference>
<accession>A0AAD8YHH9</accession>
<dbReference type="SMART" id="SM00368">
    <property type="entry name" value="LRR_RI"/>
    <property type="match status" value="3"/>
</dbReference>
<dbReference type="Gene3D" id="3.80.10.10">
    <property type="entry name" value="Ribonuclease Inhibitor"/>
    <property type="match status" value="1"/>
</dbReference>
<organism evidence="2 3">
    <name type="scientific">Skeletonema marinoi</name>
    <dbReference type="NCBI Taxonomy" id="267567"/>
    <lineage>
        <taxon>Eukaryota</taxon>
        <taxon>Sar</taxon>
        <taxon>Stramenopiles</taxon>
        <taxon>Ochrophyta</taxon>
        <taxon>Bacillariophyta</taxon>
        <taxon>Coscinodiscophyceae</taxon>
        <taxon>Thalassiosirophycidae</taxon>
        <taxon>Thalassiosirales</taxon>
        <taxon>Skeletonemataceae</taxon>
        <taxon>Skeletonema</taxon>
        <taxon>Skeletonema marinoi-dohrnii complex</taxon>
    </lineage>
</organism>
<dbReference type="Proteomes" id="UP001224775">
    <property type="component" value="Unassembled WGS sequence"/>
</dbReference>
<feature type="region of interest" description="Disordered" evidence="1">
    <location>
        <begin position="1"/>
        <end position="42"/>
    </location>
</feature>
<proteinExistence type="predicted"/>
<dbReference type="PANTHER" id="PTHR24112">
    <property type="entry name" value="LEUCINE-RICH REPEAT, ISOFORM F-RELATED"/>
    <property type="match status" value="1"/>
</dbReference>
<keyword evidence="3" id="KW-1185">Reference proteome</keyword>
<evidence type="ECO:0000313" key="3">
    <source>
        <dbReference type="Proteomes" id="UP001224775"/>
    </source>
</evidence>
<dbReference type="InterPro" id="IPR051279">
    <property type="entry name" value="PP1-Reg/Actin-Interact_Protein"/>
</dbReference>
<gene>
    <name evidence="2" type="ORF">QTG54_002725</name>
</gene>
<evidence type="ECO:0000313" key="2">
    <source>
        <dbReference type="EMBL" id="KAK1746118.1"/>
    </source>
</evidence>
<protein>
    <submittedName>
        <fullName evidence="2">Leucine-rich repeat protein</fullName>
    </submittedName>
</protein>
<dbReference type="EMBL" id="JATAAI010000004">
    <property type="protein sequence ID" value="KAK1746118.1"/>
    <property type="molecule type" value="Genomic_DNA"/>
</dbReference>
<feature type="compositionally biased region" description="Low complexity" evidence="1">
    <location>
        <begin position="8"/>
        <end position="35"/>
    </location>
</feature>
<sequence length="394" mass="44123">MDSDSDDNNGSGSEASHSGSGSESEASLHNESSSSSDDDDSVEQFNVNLQRVRENEFNVNLQRVKVNDPEATELAGNGRYNCIEHMTDEGWEQLGRDISNNTHLKDVYLYEGAMNDHKMSFFYRGLTRSNSIQLMALYENNLSIAGVRSMVPFLQKNNLKGLNISDNDILSEGLNLLFQALSDSPIEDLRVTNCSIESIALASGRLPRNLKHLHLDWNNIKINADGRNGLAKLLQGGHSTLKGLWLSNNKIDNEGVAILVDILRSNTTLTTLALEHNNDITYDGEMLLLKLVNNLSSIKATLQSNHTLTNLTMKEINPYGEYPYQNDLSEEFQMNINVATQINANEGNLVAAGREKVVVSHLDSQIRLELYCLQDLDDSLYSQIDPFIYLRYFR</sequence>
<dbReference type="AlphaFoldDB" id="A0AAD8YHH9"/>